<dbReference type="PANTHER" id="PTHR22922:SF5">
    <property type="entry name" value="CAPRIN-2"/>
    <property type="match status" value="1"/>
</dbReference>
<dbReference type="InterPro" id="IPR022070">
    <property type="entry name" value="Caprin-1_C"/>
</dbReference>
<evidence type="ECO:0000256" key="5">
    <source>
        <dbReference type="ARBA" id="ARBA00022884"/>
    </source>
</evidence>
<feature type="region of interest" description="Disordered" evidence="7">
    <location>
        <begin position="609"/>
        <end position="628"/>
    </location>
</feature>
<dbReference type="GO" id="GO:0005737">
    <property type="term" value="C:cytoplasm"/>
    <property type="evidence" value="ECO:0007669"/>
    <property type="project" value="UniProtKB-SubCell"/>
</dbReference>
<sequence>MRRLDSQFAATTFSTYTQPITSKDLNMVQLSPSPAQNISPLECKEGKGSQWCPNAGSPKMGSPAGQRSLQLELDACTTTYQGYESYIEDGLVCLKHKVRNLEKKKIKLEDYMKRLKHGESLNQDQLGAVKKYDEVIHNLEFAQELHKTLSGLTQDLLKAQKMATRKEQMAKVEVERRKLCTVLQVQFLLQTLIQHEHVRKDLLSACNQAPKLQEAELNNLLELAVLLGLKRDKTLSLKQQMERTALVYLDLLDGKDKPVAGSTYKAMKEQLSKMIDCGYFDYLLPPPSKGPKAVEIPLMETDWSLKADSLSSLMNSNTKDVPSREFLNRRYLPDTDRNKCRDPPNAQTWEEKFKALKVLEPPDSWDMEPASTHPVIQKPWRGAAVFIPKVPVTMKSQNAEPKKRRKKTLKKEQDVSNEPRIDLPVEVFNSPSLPKDPILRRQKLEDLMTKIRGSFSFLQDSLLDGDATPIVEHSRLGQRASGTPSPLVQGDSTRRPVDLTKTLHSTPLSSRFLPVADGKPSLANGDSGCLESCDLELTDEDLELTTADVAHVPCLQLSESEAAYQSLPAPLLYCRESSISINQDEKTSAQTFVSETVKKSPCKMVAPCQTPTTTPTPTQGQSFSTLPSRPETMASPIPFQSMCSVFKVNAPLLPTGDFKSDIVTYTESNSMCYVTASTQTPPEFDPQEDEHLQSVHQSDCLVSSGGQILMTTSQSGSTMARSGQMYYRGSGRGGFDAFRAGHRSPRGSFMPQAHLYGARDTGLQHNYRHTGGNAGQRNQSAGWSDSSQVSSPDRDGNYTLDSAHGDSLHSVSVDLTPQVAPHTLMHIPMYPLHQNPQPLRVAFSAVRTANYVPGTLDQPIAFDQLNSNLGDMFDTHLGRFTCPANGTYVFLFHILKLAVNVPLYINLMRNDEVMASAYANDGGPDHETASNHSILQLYQGDQVWLRLHRGSIYGSSWKYSTFSGFLLYQD</sequence>
<dbReference type="SUPFAM" id="SSF49842">
    <property type="entry name" value="TNF-like"/>
    <property type="match status" value="1"/>
</dbReference>
<dbReference type="PANTHER" id="PTHR22922">
    <property type="entry name" value="GPI-ANCHORED PROTEIN P137"/>
    <property type="match status" value="1"/>
</dbReference>
<accession>A0ABD0VY03</accession>
<comment type="caution">
    <text evidence="9">The sequence shown here is derived from an EMBL/GenBank/DDBJ whole genome shotgun (WGS) entry which is preliminary data.</text>
</comment>
<evidence type="ECO:0000313" key="9">
    <source>
        <dbReference type="EMBL" id="KAL0962625.1"/>
    </source>
</evidence>
<dbReference type="GO" id="GO:0030154">
    <property type="term" value="P:cell differentiation"/>
    <property type="evidence" value="ECO:0007669"/>
    <property type="project" value="UniProtKB-KW"/>
</dbReference>
<evidence type="ECO:0000256" key="3">
    <source>
        <dbReference type="ARBA" id="ARBA00022490"/>
    </source>
</evidence>
<dbReference type="GO" id="GO:0017148">
    <property type="term" value="P:negative regulation of translation"/>
    <property type="evidence" value="ECO:0007669"/>
    <property type="project" value="UniProtKB-KW"/>
</dbReference>
<reference evidence="9 10" key="1">
    <citation type="submission" date="2024-06" db="EMBL/GenBank/DDBJ databases">
        <authorList>
            <person name="Pan Q."/>
            <person name="Wen M."/>
            <person name="Jouanno E."/>
            <person name="Zahm M."/>
            <person name="Klopp C."/>
            <person name="Cabau C."/>
            <person name="Louis A."/>
            <person name="Berthelot C."/>
            <person name="Parey E."/>
            <person name="Roest Crollius H."/>
            <person name="Montfort J."/>
            <person name="Robinson-Rechavi M."/>
            <person name="Bouchez O."/>
            <person name="Lampietro C."/>
            <person name="Lopez Roques C."/>
            <person name="Donnadieu C."/>
            <person name="Postlethwait J."/>
            <person name="Bobe J."/>
            <person name="Verreycken H."/>
            <person name="Guiguen Y."/>
        </authorList>
    </citation>
    <scope>NUCLEOTIDE SEQUENCE [LARGE SCALE GENOMIC DNA]</scope>
    <source>
        <strain evidence="9">Up_M1</strain>
        <tissue evidence="9">Testis</tissue>
    </source>
</reference>
<dbReference type="Pfam" id="PF18293">
    <property type="entry name" value="Caprin-1_dimer"/>
    <property type="match status" value="1"/>
</dbReference>
<keyword evidence="6" id="KW-0652">Protein synthesis inhibitor</keyword>
<evidence type="ECO:0000256" key="2">
    <source>
        <dbReference type="ARBA" id="ARBA00007950"/>
    </source>
</evidence>
<dbReference type="Pfam" id="PF12287">
    <property type="entry name" value="Caprin-1_C"/>
    <property type="match status" value="1"/>
</dbReference>
<dbReference type="Proteomes" id="UP001557470">
    <property type="component" value="Unassembled WGS sequence"/>
</dbReference>
<proteinExistence type="inferred from homology"/>
<dbReference type="EMBL" id="JAGEUA010000011">
    <property type="protein sequence ID" value="KAL0962625.1"/>
    <property type="molecule type" value="Genomic_DNA"/>
</dbReference>
<feature type="region of interest" description="Disordered" evidence="7">
    <location>
        <begin position="474"/>
        <end position="493"/>
    </location>
</feature>
<gene>
    <name evidence="9" type="ORF">UPYG_G00342940</name>
</gene>
<feature type="compositionally biased region" description="Polar residues" evidence="7">
    <location>
        <begin position="775"/>
        <end position="791"/>
    </location>
</feature>
<keyword evidence="10" id="KW-1185">Reference proteome</keyword>
<dbReference type="SMART" id="SM00110">
    <property type="entry name" value="C1Q"/>
    <property type="match status" value="1"/>
</dbReference>
<keyword evidence="3" id="KW-0963">Cytoplasm</keyword>
<evidence type="ECO:0000256" key="4">
    <source>
        <dbReference type="ARBA" id="ARBA00022782"/>
    </source>
</evidence>
<dbReference type="InterPro" id="IPR041637">
    <property type="entry name" value="Caprin-1_dimer"/>
</dbReference>
<feature type="domain" description="C1q" evidence="8">
    <location>
        <begin position="836"/>
        <end position="970"/>
    </location>
</feature>
<keyword evidence="4" id="KW-0221">Differentiation</keyword>
<dbReference type="GO" id="GO:0003723">
    <property type="term" value="F:RNA binding"/>
    <property type="evidence" value="ECO:0007669"/>
    <property type="project" value="UniProtKB-KW"/>
</dbReference>
<comment type="subcellular location">
    <subcellularLocation>
        <location evidence="1">Cytoplasm</location>
    </subcellularLocation>
</comment>
<dbReference type="Pfam" id="PF00386">
    <property type="entry name" value="C1q"/>
    <property type="match status" value="1"/>
</dbReference>
<evidence type="ECO:0000256" key="7">
    <source>
        <dbReference type="SAM" id="MobiDB-lite"/>
    </source>
</evidence>
<evidence type="ECO:0000259" key="8">
    <source>
        <dbReference type="PROSITE" id="PS50871"/>
    </source>
</evidence>
<comment type="similarity">
    <text evidence="2">Belongs to the caprin family.</text>
</comment>
<feature type="region of interest" description="Disordered" evidence="7">
    <location>
        <begin position="394"/>
        <end position="417"/>
    </location>
</feature>
<dbReference type="PRINTS" id="PR00007">
    <property type="entry name" value="COMPLEMNTC1Q"/>
</dbReference>
<protein>
    <recommendedName>
        <fullName evidence="8">C1q domain-containing protein</fullName>
    </recommendedName>
</protein>
<dbReference type="Gene3D" id="2.60.120.40">
    <property type="match status" value="1"/>
</dbReference>
<dbReference type="InterPro" id="IPR028816">
    <property type="entry name" value="Caprin"/>
</dbReference>
<name>A0ABD0VY03_UMBPY</name>
<organism evidence="9 10">
    <name type="scientific">Umbra pygmaea</name>
    <name type="common">Eastern mudminnow</name>
    <dbReference type="NCBI Taxonomy" id="75934"/>
    <lineage>
        <taxon>Eukaryota</taxon>
        <taxon>Metazoa</taxon>
        <taxon>Chordata</taxon>
        <taxon>Craniata</taxon>
        <taxon>Vertebrata</taxon>
        <taxon>Euteleostomi</taxon>
        <taxon>Actinopterygii</taxon>
        <taxon>Neopterygii</taxon>
        <taxon>Teleostei</taxon>
        <taxon>Protacanthopterygii</taxon>
        <taxon>Esociformes</taxon>
        <taxon>Umbridae</taxon>
        <taxon>Umbra</taxon>
    </lineage>
</organism>
<evidence type="ECO:0000313" key="10">
    <source>
        <dbReference type="Proteomes" id="UP001557470"/>
    </source>
</evidence>
<dbReference type="InterPro" id="IPR001073">
    <property type="entry name" value="C1q_dom"/>
</dbReference>
<dbReference type="PROSITE" id="PS50871">
    <property type="entry name" value="C1Q"/>
    <property type="match status" value="1"/>
</dbReference>
<evidence type="ECO:0000256" key="6">
    <source>
        <dbReference type="ARBA" id="ARBA00023193"/>
    </source>
</evidence>
<keyword evidence="5" id="KW-0694">RNA-binding</keyword>
<dbReference type="InterPro" id="IPR008983">
    <property type="entry name" value="Tumour_necrosis_fac-like_dom"/>
</dbReference>
<dbReference type="AlphaFoldDB" id="A0ABD0VY03"/>
<evidence type="ECO:0000256" key="1">
    <source>
        <dbReference type="ARBA" id="ARBA00004496"/>
    </source>
</evidence>
<feature type="region of interest" description="Disordered" evidence="7">
    <location>
        <begin position="763"/>
        <end position="803"/>
    </location>
</feature>